<proteinExistence type="predicted"/>
<protein>
    <recommendedName>
        <fullName evidence="3">Lipoprotein</fullName>
    </recommendedName>
</protein>
<accession>A0A345Z565</accession>
<reference evidence="1 2" key="1">
    <citation type="submission" date="2018-07" db="EMBL/GenBank/DDBJ databases">
        <title>Complete genome sequence of Spiroplasma alleghenense PLHS-1 (ATCC 51752).</title>
        <authorList>
            <person name="Chou L."/>
            <person name="Lee T.-Y."/>
            <person name="Tsai Y.-M."/>
            <person name="Kuo C.-H."/>
        </authorList>
    </citation>
    <scope>NUCLEOTIDE SEQUENCE [LARGE SCALE GENOMIC DNA]</scope>
    <source>
        <strain evidence="1 2">PLHS-1</strain>
    </source>
</reference>
<dbReference type="KEGG" id="salx:SALLE_v1c10740"/>
<dbReference type="RefSeq" id="WP_115558628.1">
    <property type="nucleotide sequence ID" value="NZ_CP031376.1"/>
</dbReference>
<dbReference type="OrthoDB" id="387107at2"/>
<gene>
    <name evidence="1" type="ORF">SALLE_v1c10740</name>
</gene>
<evidence type="ECO:0000313" key="2">
    <source>
        <dbReference type="Proteomes" id="UP000254792"/>
    </source>
</evidence>
<dbReference type="Proteomes" id="UP000254792">
    <property type="component" value="Chromosome"/>
</dbReference>
<sequence length="619" mass="70535">MKKLLSILAASSLIITMPLGVVSCKKPDVAERFDYSNLINKFVAETIVIFQTEIYEAFKPWNNISEKQLPDTITLEEIIDHEDDFSDHSSIYYKKVSNEIYKIINIGEINKTINKEITSNVNYQPILIDKASPLKNGITIENISPVVKGKNCTLNIEISTDIFYKDSNGNNDFQKTTTFAFINIFESPDILGAAKLIGDRYNDIINGTQANDYSFISNKGDLDNTAEDLQKNSDVLSFVSKKIAAISTEDISSSLNPSVVYNETKVNVNKTSFSDAGRFESIFGNQNASITPFEQYKTALKALSGDRSSEELFLSNIKTNNPEKSWLFSNVSAFNDQYTENAVAASKRDPSIALAVNPYNLDYNFASDGSAIKWALERQGSKFALNMENDRKTIALFGVDVSGAAYYLEGQKYDLPEQKIVYRQVTSYSSTSDLYKKFIDDAYQYQKAFVGLKGRALDENPLYQHFYLKKMEDLAFWDTYKELNWELYAERLMSANPEADKYSKDLQFISMFTNRYITSATGVDTPEAKQPNRTYFKIPEASTIDKDCVFLMSDTKYGYMDGFVLKSYLFSSGAKSHFKPSFSFRNEYDFIYDSKYSYITNQSERSLYFYDHNSMFYLI</sequence>
<keyword evidence="2" id="KW-1185">Reference proteome</keyword>
<name>A0A345Z565_9MOLU</name>
<dbReference type="AlphaFoldDB" id="A0A345Z565"/>
<evidence type="ECO:0008006" key="3">
    <source>
        <dbReference type="Google" id="ProtNLM"/>
    </source>
</evidence>
<organism evidence="1 2">
    <name type="scientific">Spiroplasma alleghenense</name>
    <dbReference type="NCBI Taxonomy" id="216931"/>
    <lineage>
        <taxon>Bacteria</taxon>
        <taxon>Bacillati</taxon>
        <taxon>Mycoplasmatota</taxon>
        <taxon>Mollicutes</taxon>
        <taxon>Entomoplasmatales</taxon>
        <taxon>Spiroplasmataceae</taxon>
        <taxon>Spiroplasma</taxon>
    </lineage>
</organism>
<dbReference type="EMBL" id="CP031376">
    <property type="protein sequence ID" value="AXK51744.1"/>
    <property type="molecule type" value="Genomic_DNA"/>
</dbReference>
<evidence type="ECO:0000313" key="1">
    <source>
        <dbReference type="EMBL" id="AXK51744.1"/>
    </source>
</evidence>
<dbReference type="PROSITE" id="PS51257">
    <property type="entry name" value="PROKAR_LIPOPROTEIN"/>
    <property type="match status" value="1"/>
</dbReference>